<keyword evidence="3" id="KW-1185">Reference proteome</keyword>
<sequence length="303" mass="34917">MQSSSTPRTRIVEVPSEVNYCFPVIETSVVSTPGCTTILPAKRIELQHPLYNPGYWTALHYHNPYTGDSWPTRRDQGIIYSSPSNIGGDGQYTDSSSKNSTFGSTRENEESILSNVNTNTNKQIITNRQKLQELFWQREKQQTSNRPSSVIYSKSSTKNQASKKTNSHTSQHEFDRWIKLFEIGLAKSNWNDDEKINMLITKMTDTANEFLKNILESCTQDYKEIKALETFNPCHESEGPSILSNAEVRKELENFAITKEVAPENSNSSIDDEELRKSEEYRWMAIHAFQKRIRNWTTSRKRK</sequence>
<dbReference type="AlphaFoldDB" id="A0AAD5KN62"/>
<evidence type="ECO:0000256" key="1">
    <source>
        <dbReference type="SAM" id="MobiDB-lite"/>
    </source>
</evidence>
<comment type="caution">
    <text evidence="2">The sequence shown here is derived from an EMBL/GenBank/DDBJ whole genome shotgun (WGS) entry which is preliminary data.</text>
</comment>
<evidence type="ECO:0000313" key="3">
    <source>
        <dbReference type="Proteomes" id="UP000820818"/>
    </source>
</evidence>
<gene>
    <name evidence="2" type="ORF">GHT06_018413</name>
</gene>
<dbReference type="EMBL" id="WJBH02000007">
    <property type="protein sequence ID" value="KAI9555894.1"/>
    <property type="molecule type" value="Genomic_DNA"/>
</dbReference>
<proteinExistence type="predicted"/>
<feature type="region of interest" description="Disordered" evidence="1">
    <location>
        <begin position="138"/>
        <end position="169"/>
    </location>
</feature>
<evidence type="ECO:0000313" key="2">
    <source>
        <dbReference type="EMBL" id="KAI9555894.1"/>
    </source>
</evidence>
<dbReference type="Proteomes" id="UP000820818">
    <property type="component" value="Linkage Group LG7"/>
</dbReference>
<name>A0AAD5KN62_9CRUS</name>
<feature type="compositionally biased region" description="Polar residues" evidence="1">
    <location>
        <begin position="142"/>
        <end position="169"/>
    </location>
</feature>
<accession>A0AAD5KN62</accession>
<protein>
    <submittedName>
        <fullName evidence="2">Uncharacterized protein</fullName>
    </submittedName>
</protein>
<feature type="region of interest" description="Disordered" evidence="1">
    <location>
        <begin position="84"/>
        <end position="117"/>
    </location>
</feature>
<reference evidence="2 3" key="1">
    <citation type="submission" date="2022-05" db="EMBL/GenBank/DDBJ databases">
        <title>A multi-omics perspective on studying reproductive biology in Daphnia sinensis.</title>
        <authorList>
            <person name="Jia J."/>
        </authorList>
    </citation>
    <scope>NUCLEOTIDE SEQUENCE [LARGE SCALE GENOMIC DNA]</scope>
    <source>
        <strain evidence="2 3">WSL</strain>
    </source>
</reference>
<feature type="compositionally biased region" description="Polar residues" evidence="1">
    <location>
        <begin position="92"/>
        <end position="117"/>
    </location>
</feature>
<organism evidence="2 3">
    <name type="scientific">Daphnia sinensis</name>
    <dbReference type="NCBI Taxonomy" id="1820382"/>
    <lineage>
        <taxon>Eukaryota</taxon>
        <taxon>Metazoa</taxon>
        <taxon>Ecdysozoa</taxon>
        <taxon>Arthropoda</taxon>
        <taxon>Crustacea</taxon>
        <taxon>Branchiopoda</taxon>
        <taxon>Diplostraca</taxon>
        <taxon>Cladocera</taxon>
        <taxon>Anomopoda</taxon>
        <taxon>Daphniidae</taxon>
        <taxon>Daphnia</taxon>
        <taxon>Daphnia similis group</taxon>
    </lineage>
</organism>